<name>A0A3B0TBY5_9ZZZZ</name>
<gene>
    <name evidence="11" type="ORF">MNBD_BACTEROID01-988</name>
</gene>
<evidence type="ECO:0000256" key="9">
    <source>
        <dbReference type="SAM" id="Phobius"/>
    </source>
</evidence>
<keyword evidence="9" id="KW-0812">Transmembrane</keyword>
<comment type="cofactor">
    <cofactor evidence="2">
        <name>Mg(2+)</name>
        <dbReference type="ChEBI" id="CHEBI:18420"/>
    </cofactor>
</comment>
<dbReference type="PANTHER" id="PTHR15822">
    <property type="entry name" value="TRAF AND TNF RECEPTOR-ASSOCIATED PROTEIN"/>
    <property type="match status" value="1"/>
</dbReference>
<dbReference type="InterPro" id="IPR051547">
    <property type="entry name" value="TDP2-like"/>
</dbReference>
<dbReference type="EMBL" id="UOEP01000056">
    <property type="protein sequence ID" value="VAW15945.1"/>
    <property type="molecule type" value="Genomic_DNA"/>
</dbReference>
<comment type="cofactor">
    <cofactor evidence="1">
        <name>Mn(2+)</name>
        <dbReference type="ChEBI" id="CHEBI:29035"/>
    </cofactor>
</comment>
<keyword evidence="4" id="KW-0479">Metal-binding</keyword>
<keyword evidence="6" id="KW-0378">Hydrolase</keyword>
<keyword evidence="8" id="KW-0234">DNA repair</keyword>
<evidence type="ECO:0000256" key="2">
    <source>
        <dbReference type="ARBA" id="ARBA00001946"/>
    </source>
</evidence>
<evidence type="ECO:0000313" key="11">
    <source>
        <dbReference type="EMBL" id="VAW15945.1"/>
    </source>
</evidence>
<sequence length="344" mass="39553">MIVLLLISSYISVYIPPDKWWTPAFLGLAYPYILVANLFFIVIWLLLKPMYLFISLIAVLTGWNYINRYFQANGKTTEGPAIKVISYNVKHFKSKGTRSSKANADSIRYFLKRQGADIICLQEVRLRTNKIFDLPGVVKELPGISHYQYARTSSTGGSATLTRYPIINMGEIRFEKSGNMAIYTDVLIQEDTLRIINLHLQSYHIDPGQYSKINFQRISEEEDIREMKKMGSKFKQAFIKRAVQARRIREFIDNTPYNVIVCGDFNDTPVSYSYRTVKGSLNDAFIQSGKGFGRTYIGELPSFRIDYIFHSDGFSSYNFQSEEFVFSDHLPISCSLVKKAQLEK</sequence>
<dbReference type="InterPro" id="IPR005135">
    <property type="entry name" value="Endo/exonuclease/phosphatase"/>
</dbReference>
<evidence type="ECO:0000256" key="1">
    <source>
        <dbReference type="ARBA" id="ARBA00001936"/>
    </source>
</evidence>
<dbReference type="AlphaFoldDB" id="A0A3B0TBY5"/>
<protein>
    <recommendedName>
        <fullName evidence="10">Endonuclease/exonuclease/phosphatase domain-containing protein</fullName>
    </recommendedName>
</protein>
<dbReference type="GO" id="GO:0016787">
    <property type="term" value="F:hydrolase activity"/>
    <property type="evidence" value="ECO:0007669"/>
    <property type="project" value="UniProtKB-KW"/>
</dbReference>
<keyword evidence="9" id="KW-1133">Transmembrane helix</keyword>
<feature type="transmembrane region" description="Helical" evidence="9">
    <location>
        <begin position="20"/>
        <end position="43"/>
    </location>
</feature>
<dbReference type="InterPro" id="IPR036691">
    <property type="entry name" value="Endo/exonu/phosph_ase_sf"/>
</dbReference>
<feature type="transmembrane region" description="Helical" evidence="9">
    <location>
        <begin position="50"/>
        <end position="66"/>
    </location>
</feature>
<reference evidence="11" key="1">
    <citation type="submission" date="2018-06" db="EMBL/GenBank/DDBJ databases">
        <authorList>
            <person name="Zhirakovskaya E."/>
        </authorList>
    </citation>
    <scope>NUCLEOTIDE SEQUENCE</scope>
</reference>
<keyword evidence="5" id="KW-0227">DNA damage</keyword>
<evidence type="ECO:0000256" key="4">
    <source>
        <dbReference type="ARBA" id="ARBA00022723"/>
    </source>
</evidence>
<evidence type="ECO:0000256" key="5">
    <source>
        <dbReference type="ARBA" id="ARBA00022763"/>
    </source>
</evidence>
<feature type="domain" description="Endonuclease/exonuclease/phosphatase" evidence="10">
    <location>
        <begin position="85"/>
        <end position="329"/>
    </location>
</feature>
<evidence type="ECO:0000256" key="6">
    <source>
        <dbReference type="ARBA" id="ARBA00022801"/>
    </source>
</evidence>
<evidence type="ECO:0000256" key="3">
    <source>
        <dbReference type="ARBA" id="ARBA00022722"/>
    </source>
</evidence>
<dbReference type="PANTHER" id="PTHR15822:SF4">
    <property type="entry name" value="TYROSYL-DNA PHOSPHODIESTERASE 2"/>
    <property type="match status" value="1"/>
</dbReference>
<dbReference type="CDD" id="cd09084">
    <property type="entry name" value="EEP-2"/>
    <property type="match status" value="1"/>
</dbReference>
<dbReference type="GO" id="GO:0006281">
    <property type="term" value="P:DNA repair"/>
    <property type="evidence" value="ECO:0007669"/>
    <property type="project" value="UniProtKB-KW"/>
</dbReference>
<dbReference type="Pfam" id="PF03372">
    <property type="entry name" value="Exo_endo_phos"/>
    <property type="match status" value="1"/>
</dbReference>
<evidence type="ECO:0000256" key="7">
    <source>
        <dbReference type="ARBA" id="ARBA00022842"/>
    </source>
</evidence>
<proteinExistence type="predicted"/>
<dbReference type="SUPFAM" id="SSF56219">
    <property type="entry name" value="DNase I-like"/>
    <property type="match status" value="1"/>
</dbReference>
<keyword evidence="3" id="KW-0540">Nuclease</keyword>
<dbReference type="Gene3D" id="3.60.10.10">
    <property type="entry name" value="Endonuclease/exonuclease/phosphatase"/>
    <property type="match status" value="1"/>
</dbReference>
<evidence type="ECO:0000256" key="8">
    <source>
        <dbReference type="ARBA" id="ARBA00023204"/>
    </source>
</evidence>
<keyword evidence="7" id="KW-0460">Magnesium</keyword>
<accession>A0A3B0TBY5</accession>
<organism evidence="11">
    <name type="scientific">hydrothermal vent metagenome</name>
    <dbReference type="NCBI Taxonomy" id="652676"/>
    <lineage>
        <taxon>unclassified sequences</taxon>
        <taxon>metagenomes</taxon>
        <taxon>ecological metagenomes</taxon>
    </lineage>
</organism>
<dbReference type="GO" id="GO:0004518">
    <property type="term" value="F:nuclease activity"/>
    <property type="evidence" value="ECO:0007669"/>
    <property type="project" value="UniProtKB-KW"/>
</dbReference>
<dbReference type="GO" id="GO:0046872">
    <property type="term" value="F:metal ion binding"/>
    <property type="evidence" value="ECO:0007669"/>
    <property type="project" value="UniProtKB-KW"/>
</dbReference>
<keyword evidence="9" id="KW-0472">Membrane</keyword>
<evidence type="ECO:0000259" key="10">
    <source>
        <dbReference type="Pfam" id="PF03372"/>
    </source>
</evidence>